<evidence type="ECO:0000256" key="6">
    <source>
        <dbReference type="ARBA" id="ARBA00023004"/>
    </source>
</evidence>
<dbReference type="STRING" id="387631.Asulf_02220"/>
<keyword evidence="5 8" id="KW-1133">Transmembrane helix</keyword>
<keyword evidence="3 8" id="KW-0812">Transmembrane</keyword>
<keyword evidence="10" id="KW-1185">Reference proteome</keyword>
<evidence type="ECO:0000256" key="5">
    <source>
        <dbReference type="ARBA" id="ARBA00022989"/>
    </source>
</evidence>
<feature type="transmembrane region" description="Helical" evidence="8">
    <location>
        <begin position="52"/>
        <end position="78"/>
    </location>
</feature>
<feature type="transmembrane region" description="Helical" evidence="8">
    <location>
        <begin position="98"/>
        <end position="118"/>
    </location>
</feature>
<evidence type="ECO:0000256" key="4">
    <source>
        <dbReference type="ARBA" id="ARBA00022723"/>
    </source>
</evidence>
<feature type="transmembrane region" description="Helical" evidence="8">
    <location>
        <begin position="21"/>
        <end position="40"/>
    </location>
</feature>
<dbReference type="GO" id="GO:0009055">
    <property type="term" value="F:electron transfer activity"/>
    <property type="evidence" value="ECO:0007669"/>
    <property type="project" value="InterPro"/>
</dbReference>
<dbReference type="PIRSF" id="PIRSF000178">
    <property type="entry name" value="SDH_cyt_b560"/>
    <property type="match status" value="1"/>
</dbReference>
<evidence type="ECO:0000313" key="10">
    <source>
        <dbReference type="Proteomes" id="UP000013307"/>
    </source>
</evidence>
<name>N0BGN9_9EURY</name>
<evidence type="ECO:0000256" key="2">
    <source>
        <dbReference type="ARBA" id="ARBA00022617"/>
    </source>
</evidence>
<evidence type="ECO:0000256" key="3">
    <source>
        <dbReference type="ARBA" id="ARBA00022692"/>
    </source>
</evidence>
<dbReference type="InterPro" id="IPR014314">
    <property type="entry name" value="Succ_DH_cytb556"/>
</dbReference>
<accession>N0BGN9</accession>
<dbReference type="KEGG" id="ast:Asulf_02220"/>
<dbReference type="OrthoDB" id="51516at2157"/>
<dbReference type="PANTHER" id="PTHR41910:SF1">
    <property type="entry name" value="SUCCINATE DEHYDROGENASE HYDROPHOBIC MEMBRANE ANCHOR SUBUNIT"/>
    <property type="match status" value="1"/>
</dbReference>
<dbReference type="InterPro" id="IPR034804">
    <property type="entry name" value="SQR/QFR_C/D"/>
</dbReference>
<evidence type="ECO:0000256" key="7">
    <source>
        <dbReference type="ARBA" id="ARBA00023136"/>
    </source>
</evidence>
<reference evidence="9 10" key="1">
    <citation type="journal article" date="2013" name="Genome Announc.">
        <title>Complete Genome Sequence of the Thermophilic and Facultatively Chemolithoautotrophic Sulfate Reducer Archaeoglobus sulfaticallidus Strain PM70-1T.</title>
        <authorList>
            <person name="Stokke R."/>
            <person name="Hocking W.P."/>
            <person name="Steinsbu B.O."/>
            <person name="Steen I.H."/>
        </authorList>
    </citation>
    <scope>NUCLEOTIDE SEQUENCE [LARGE SCALE GENOMIC DNA]</scope>
    <source>
        <strain evidence="9">PM70-1</strain>
    </source>
</reference>
<dbReference type="Pfam" id="PF01127">
    <property type="entry name" value="Sdh_cyt"/>
    <property type="match status" value="1"/>
</dbReference>
<comment type="subcellular location">
    <subcellularLocation>
        <location evidence="1">Membrane</location>
    </subcellularLocation>
</comment>
<keyword evidence="7 8" id="KW-0472">Membrane</keyword>
<dbReference type="InterPro" id="IPR039023">
    <property type="entry name" value="SdhC_prok"/>
</dbReference>
<gene>
    <name evidence="9" type="ORF">Asulf_02220</name>
</gene>
<evidence type="ECO:0000256" key="1">
    <source>
        <dbReference type="ARBA" id="ARBA00004370"/>
    </source>
</evidence>
<dbReference type="EMBL" id="CP005290">
    <property type="protein sequence ID" value="AGK62173.1"/>
    <property type="molecule type" value="Genomic_DNA"/>
</dbReference>
<dbReference type="GO" id="GO:0046872">
    <property type="term" value="F:metal ion binding"/>
    <property type="evidence" value="ECO:0007669"/>
    <property type="project" value="UniProtKB-KW"/>
</dbReference>
<dbReference type="AlphaFoldDB" id="N0BGN9"/>
<dbReference type="eggNOG" id="arCOG02244">
    <property type="taxonomic scope" value="Archaea"/>
</dbReference>
<organism evidence="9 10">
    <name type="scientific">Archaeoglobus sulfaticallidus PM70-1</name>
    <dbReference type="NCBI Taxonomy" id="387631"/>
    <lineage>
        <taxon>Archaea</taxon>
        <taxon>Methanobacteriati</taxon>
        <taxon>Methanobacteriota</taxon>
        <taxon>Archaeoglobi</taxon>
        <taxon>Archaeoglobales</taxon>
        <taxon>Archaeoglobaceae</taxon>
        <taxon>Archaeoglobus</taxon>
    </lineage>
</organism>
<dbReference type="RefSeq" id="WP_015591769.1">
    <property type="nucleotide sequence ID" value="NC_021169.1"/>
</dbReference>
<dbReference type="Proteomes" id="UP000013307">
    <property type="component" value="Chromosome"/>
</dbReference>
<dbReference type="SUPFAM" id="SSF81343">
    <property type="entry name" value="Fumarate reductase respiratory complex transmembrane subunits"/>
    <property type="match status" value="1"/>
</dbReference>
<dbReference type="GeneID" id="15393852"/>
<keyword evidence="6" id="KW-0408">Iron</keyword>
<protein>
    <submittedName>
        <fullName evidence="9">Succinate dehydrogenase subunit C</fullName>
    </submittedName>
</protein>
<proteinExistence type="predicted"/>
<evidence type="ECO:0000313" key="9">
    <source>
        <dbReference type="EMBL" id="AGK62173.1"/>
    </source>
</evidence>
<dbReference type="HOGENOM" id="CLU_127125_2_1_2"/>
<dbReference type="Gene3D" id="1.20.1300.10">
    <property type="entry name" value="Fumarate reductase/succinate dehydrogenase, transmembrane subunit"/>
    <property type="match status" value="1"/>
</dbReference>
<dbReference type="GO" id="GO:0016020">
    <property type="term" value="C:membrane"/>
    <property type="evidence" value="ECO:0007669"/>
    <property type="project" value="UniProtKB-SubCell"/>
</dbReference>
<dbReference type="PANTHER" id="PTHR41910">
    <property type="entry name" value="SUCCINATE DEHYDROGENASE 2 MEMBRANE SUBUNIT SDHC"/>
    <property type="match status" value="1"/>
</dbReference>
<dbReference type="InterPro" id="IPR000701">
    <property type="entry name" value="SuccDH_FuR_B_TM-su"/>
</dbReference>
<sequence length="124" mass="14361">MSWLKWFEIRGKSLFSISYSFHRLTGVVLAIYLLMHLGYLTSIRLGKEVYDIFISTTVTPTFLAFDLLLVLAGVYHGINGVRLIIHEFALGYELRKSLLYLTYILVLIVWLYASYVMYRLVVGV</sequence>
<dbReference type="GO" id="GO:0006099">
    <property type="term" value="P:tricarboxylic acid cycle"/>
    <property type="evidence" value="ECO:0007669"/>
    <property type="project" value="InterPro"/>
</dbReference>
<keyword evidence="4" id="KW-0479">Metal-binding</keyword>
<keyword evidence="2" id="KW-0349">Heme</keyword>
<evidence type="ECO:0000256" key="8">
    <source>
        <dbReference type="SAM" id="Phobius"/>
    </source>
</evidence>